<dbReference type="Proteomes" id="UP000327157">
    <property type="component" value="Chromosome 8"/>
</dbReference>
<dbReference type="InterPro" id="IPR052121">
    <property type="entry name" value="F-box_SCF_Substrate_Recog"/>
</dbReference>
<reference evidence="3 4" key="3">
    <citation type="submission" date="2019-11" db="EMBL/GenBank/DDBJ databases">
        <title>A de novo genome assembly of a pear dwarfing rootstock.</title>
        <authorList>
            <person name="Wang F."/>
            <person name="Wang J."/>
            <person name="Li S."/>
            <person name="Zhang Y."/>
            <person name="Fang M."/>
            <person name="Ma L."/>
            <person name="Zhao Y."/>
            <person name="Jiang S."/>
        </authorList>
    </citation>
    <scope>NUCLEOTIDE SEQUENCE [LARGE SCALE GENOMIC DNA]</scope>
    <source>
        <strain evidence="3">S2</strain>
        <tissue evidence="3">Leaf</tissue>
    </source>
</reference>
<gene>
    <name evidence="3" type="ORF">D8674_033130</name>
</gene>
<proteinExistence type="predicted"/>
<reference evidence="4" key="2">
    <citation type="submission" date="2019-10" db="EMBL/GenBank/DDBJ databases">
        <title>A de novo genome assembly of a pear dwarfing rootstock.</title>
        <authorList>
            <person name="Wang F."/>
            <person name="Wang J."/>
            <person name="Li S."/>
            <person name="Zhang Y."/>
            <person name="Fang M."/>
            <person name="Ma L."/>
            <person name="Zhao Y."/>
            <person name="Jiang S."/>
        </authorList>
    </citation>
    <scope>NUCLEOTIDE SEQUENCE [LARGE SCALE GENOMIC DNA]</scope>
</reference>
<keyword evidence="2" id="KW-0833">Ubl conjugation pathway</keyword>
<evidence type="ECO:0000313" key="3">
    <source>
        <dbReference type="EMBL" id="KAB2628335.1"/>
    </source>
</evidence>
<organism evidence="3 4">
    <name type="scientific">Pyrus ussuriensis x Pyrus communis</name>
    <dbReference type="NCBI Taxonomy" id="2448454"/>
    <lineage>
        <taxon>Eukaryota</taxon>
        <taxon>Viridiplantae</taxon>
        <taxon>Streptophyta</taxon>
        <taxon>Embryophyta</taxon>
        <taxon>Tracheophyta</taxon>
        <taxon>Spermatophyta</taxon>
        <taxon>Magnoliopsida</taxon>
        <taxon>eudicotyledons</taxon>
        <taxon>Gunneridae</taxon>
        <taxon>Pentapetalae</taxon>
        <taxon>rosids</taxon>
        <taxon>fabids</taxon>
        <taxon>Rosales</taxon>
        <taxon>Rosaceae</taxon>
        <taxon>Amygdaloideae</taxon>
        <taxon>Maleae</taxon>
        <taxon>Pyrus</taxon>
    </lineage>
</organism>
<dbReference type="PANTHER" id="PTHR46550">
    <property type="entry name" value="F-BOX ONLY PROTEIN 3"/>
    <property type="match status" value="1"/>
</dbReference>
<dbReference type="AlphaFoldDB" id="A0A5N5HKI0"/>
<dbReference type="GO" id="GO:0005737">
    <property type="term" value="C:cytoplasm"/>
    <property type="evidence" value="ECO:0007669"/>
    <property type="project" value="TreeGrafter"/>
</dbReference>
<protein>
    <submittedName>
        <fullName evidence="3">F-box protein SKIP31</fullName>
    </submittedName>
</protein>
<dbReference type="EMBL" id="SMOL01000148">
    <property type="protein sequence ID" value="KAB2628335.1"/>
    <property type="molecule type" value="Genomic_DNA"/>
</dbReference>
<evidence type="ECO:0000256" key="1">
    <source>
        <dbReference type="ARBA" id="ARBA00004906"/>
    </source>
</evidence>
<dbReference type="PANTHER" id="PTHR46550:SF1">
    <property type="entry name" value="F-BOX PROTEIN 3"/>
    <property type="match status" value="1"/>
</dbReference>
<keyword evidence="4" id="KW-1185">Reference proteome</keyword>
<comment type="caution">
    <text evidence="3">The sequence shown here is derived from an EMBL/GenBank/DDBJ whole genome shotgun (WGS) entry which is preliminary data.</text>
</comment>
<reference evidence="3 4" key="1">
    <citation type="submission" date="2019-09" db="EMBL/GenBank/DDBJ databases">
        <authorList>
            <person name="Ou C."/>
        </authorList>
    </citation>
    <scope>NUCLEOTIDE SEQUENCE [LARGE SCALE GENOMIC DNA]</scope>
    <source>
        <strain evidence="3">S2</strain>
        <tissue evidence="3">Leaf</tissue>
    </source>
</reference>
<name>A0A5N5HKI0_9ROSA</name>
<accession>A0A5N5HKI0</accession>
<comment type="pathway">
    <text evidence="1">Protein modification; protein ubiquitination.</text>
</comment>
<evidence type="ECO:0000256" key="2">
    <source>
        <dbReference type="ARBA" id="ARBA00022786"/>
    </source>
</evidence>
<dbReference type="OrthoDB" id="3219396at2759"/>
<evidence type="ECO:0000313" key="4">
    <source>
        <dbReference type="Proteomes" id="UP000327157"/>
    </source>
</evidence>
<sequence>MHNCFVLRHKVEADHACSGEKCTYFQIGDVFVCEKTGQVHGREVVMDPANELWVCTISGHCFDGFLSPEEMESDAEQQQGTVTDEAEPFLGSGRFARAYMMGYNCVDEKELEDALRFV</sequence>